<dbReference type="Pfam" id="PF00072">
    <property type="entry name" value="Response_reg"/>
    <property type="match status" value="1"/>
</dbReference>
<dbReference type="PROSITE" id="PS50110">
    <property type="entry name" value="RESPONSE_REGULATORY"/>
    <property type="match status" value="1"/>
</dbReference>
<dbReference type="PANTHER" id="PTHR45339">
    <property type="entry name" value="HYBRID SIGNAL TRANSDUCTION HISTIDINE KINASE J"/>
    <property type="match status" value="1"/>
</dbReference>
<dbReference type="PANTHER" id="PTHR45339:SF6">
    <property type="entry name" value="SENSORY HISTIDINE PROTEIN KINASE"/>
    <property type="match status" value="1"/>
</dbReference>
<evidence type="ECO:0000256" key="2">
    <source>
        <dbReference type="PROSITE-ProRule" id="PRU00169"/>
    </source>
</evidence>
<dbReference type="OrthoDB" id="21225at2759"/>
<dbReference type="Proteomes" id="UP000247498">
    <property type="component" value="Unassembled WGS sequence"/>
</dbReference>
<feature type="modified residue" description="4-aspartylphosphate" evidence="2">
    <location>
        <position position="90"/>
    </location>
</feature>
<gene>
    <name evidence="5" type="ORF">Rsub_10545</name>
</gene>
<organism evidence="5 6">
    <name type="scientific">Raphidocelis subcapitata</name>
    <dbReference type="NCBI Taxonomy" id="307507"/>
    <lineage>
        <taxon>Eukaryota</taxon>
        <taxon>Viridiplantae</taxon>
        <taxon>Chlorophyta</taxon>
        <taxon>core chlorophytes</taxon>
        <taxon>Chlorophyceae</taxon>
        <taxon>CS clade</taxon>
        <taxon>Sphaeropleales</taxon>
        <taxon>Selenastraceae</taxon>
        <taxon>Raphidocelis</taxon>
    </lineage>
</organism>
<dbReference type="InParanoid" id="A0A2V0PJG9"/>
<dbReference type="InterPro" id="IPR001789">
    <property type="entry name" value="Sig_transdc_resp-reg_receiver"/>
</dbReference>
<evidence type="ECO:0000313" key="5">
    <source>
        <dbReference type="EMBL" id="GBF98133.1"/>
    </source>
</evidence>
<name>A0A2V0PJG9_9CHLO</name>
<feature type="domain" description="Response regulatory" evidence="4">
    <location>
        <begin position="35"/>
        <end position="187"/>
    </location>
</feature>
<evidence type="ECO:0000256" key="1">
    <source>
        <dbReference type="ARBA" id="ARBA00022553"/>
    </source>
</evidence>
<dbReference type="CDD" id="cd17546">
    <property type="entry name" value="REC_hyHK_CKI1_RcsC-like"/>
    <property type="match status" value="1"/>
</dbReference>
<protein>
    <recommendedName>
        <fullName evidence="4">Response regulatory domain-containing protein</fullName>
    </recommendedName>
</protein>
<dbReference type="GO" id="GO:0000160">
    <property type="term" value="P:phosphorelay signal transduction system"/>
    <property type="evidence" value="ECO:0007669"/>
    <property type="project" value="InterPro"/>
</dbReference>
<sequence length="200" mass="19799">MPAPATEPWSTGARRPAKRAAPPAALALQRSDRGVVLVVDDQAVNRAVLSAQASAMGFGQVIQAACGDAAVAAFAAASGARPAIAAVLLDLQMPGTDGWAAAEGIRALEALRGGGRRCVIVACTAAALDGDVPRRDSAAAAGCAPSGCAGPVAPMTLRAFTLACGADAVVSKPIPTVELARVVHGLLQRPAFAVACEAAA</sequence>
<dbReference type="EMBL" id="BDRX01000117">
    <property type="protein sequence ID" value="GBF98133.1"/>
    <property type="molecule type" value="Genomic_DNA"/>
</dbReference>
<evidence type="ECO:0000256" key="3">
    <source>
        <dbReference type="SAM" id="MobiDB-lite"/>
    </source>
</evidence>
<dbReference type="SMART" id="SM00448">
    <property type="entry name" value="REC"/>
    <property type="match status" value="1"/>
</dbReference>
<feature type="region of interest" description="Disordered" evidence="3">
    <location>
        <begin position="1"/>
        <end position="22"/>
    </location>
</feature>
<dbReference type="STRING" id="307507.A0A2V0PJG9"/>
<dbReference type="SUPFAM" id="SSF52172">
    <property type="entry name" value="CheY-like"/>
    <property type="match status" value="1"/>
</dbReference>
<keyword evidence="6" id="KW-1185">Reference proteome</keyword>
<dbReference type="InterPro" id="IPR011006">
    <property type="entry name" value="CheY-like_superfamily"/>
</dbReference>
<proteinExistence type="predicted"/>
<comment type="caution">
    <text evidence="5">The sequence shown here is derived from an EMBL/GenBank/DDBJ whole genome shotgun (WGS) entry which is preliminary data.</text>
</comment>
<dbReference type="AlphaFoldDB" id="A0A2V0PJG9"/>
<keyword evidence="1 2" id="KW-0597">Phosphoprotein</keyword>
<accession>A0A2V0PJG9</accession>
<evidence type="ECO:0000259" key="4">
    <source>
        <dbReference type="PROSITE" id="PS50110"/>
    </source>
</evidence>
<dbReference type="Gene3D" id="3.40.50.2300">
    <property type="match status" value="1"/>
</dbReference>
<evidence type="ECO:0000313" key="6">
    <source>
        <dbReference type="Proteomes" id="UP000247498"/>
    </source>
</evidence>
<reference evidence="5 6" key="1">
    <citation type="journal article" date="2018" name="Sci. Rep.">
        <title>Raphidocelis subcapitata (=Pseudokirchneriella subcapitata) provides an insight into genome evolution and environmental adaptations in the Sphaeropleales.</title>
        <authorList>
            <person name="Suzuki S."/>
            <person name="Yamaguchi H."/>
            <person name="Nakajima N."/>
            <person name="Kawachi M."/>
        </authorList>
    </citation>
    <scope>NUCLEOTIDE SEQUENCE [LARGE SCALE GENOMIC DNA]</scope>
    <source>
        <strain evidence="5 6">NIES-35</strain>
    </source>
</reference>